<evidence type="ECO:0000256" key="1">
    <source>
        <dbReference type="ARBA" id="ARBA00022448"/>
    </source>
</evidence>
<dbReference type="RefSeq" id="WP_184043738.1">
    <property type="nucleotide sequence ID" value="NZ_JACIGK010000009.1"/>
</dbReference>
<dbReference type="InterPro" id="IPR027417">
    <property type="entry name" value="P-loop_NTPase"/>
</dbReference>
<keyword evidence="3 5" id="KW-0067">ATP-binding</keyword>
<dbReference type="Gene3D" id="3.40.50.300">
    <property type="entry name" value="P-loop containing nucleotide triphosphate hydrolases"/>
    <property type="match status" value="1"/>
</dbReference>
<comment type="caution">
    <text evidence="5">The sequence shown here is derived from an EMBL/GenBank/DDBJ whole genome shotgun (WGS) entry which is preliminary data.</text>
</comment>
<dbReference type="PROSITE" id="PS50893">
    <property type="entry name" value="ABC_TRANSPORTER_2"/>
    <property type="match status" value="1"/>
</dbReference>
<dbReference type="PANTHER" id="PTHR42781">
    <property type="entry name" value="SPERMIDINE/PUTRESCINE IMPORT ATP-BINDING PROTEIN POTA"/>
    <property type="match status" value="1"/>
</dbReference>
<dbReference type="SUPFAM" id="SSF52540">
    <property type="entry name" value="P-loop containing nucleoside triphosphate hydrolases"/>
    <property type="match status" value="1"/>
</dbReference>
<dbReference type="AlphaFoldDB" id="A0A7W6W9Y7"/>
<keyword evidence="6" id="KW-1185">Reference proteome</keyword>
<keyword evidence="2" id="KW-0547">Nucleotide-binding</keyword>
<accession>A0A7W6W9Y7</accession>
<sequence length="206" mass="21887">MSLALERVTLSLASRRLLGPLDLSVAAGEVVTVMGSSGSGKSTLLAFVSGALDPAFRAGGRVRLDGRDLTGVPAERRRLGLLFQDPLLFPHLSVGENLAFGIPRGVPRRQRRARVAAALAEADMAGFETRDPATLSGGQAARAALMRVLLAEPRALLLDEPFARLDVALRARVRAFVFDHIAARGLPTLLVTHDPEDAQGTVVRLA</sequence>
<dbReference type="Pfam" id="PF00005">
    <property type="entry name" value="ABC_tran"/>
    <property type="match status" value="1"/>
</dbReference>
<evidence type="ECO:0000259" key="4">
    <source>
        <dbReference type="PROSITE" id="PS50893"/>
    </source>
</evidence>
<dbReference type="PANTHER" id="PTHR42781:SF4">
    <property type="entry name" value="SPERMIDINE_PUTRESCINE IMPORT ATP-BINDING PROTEIN POTA"/>
    <property type="match status" value="1"/>
</dbReference>
<dbReference type="SMART" id="SM00382">
    <property type="entry name" value="AAA"/>
    <property type="match status" value="1"/>
</dbReference>
<dbReference type="EMBL" id="JACIGK010000009">
    <property type="protein sequence ID" value="MBB4265907.1"/>
    <property type="molecule type" value="Genomic_DNA"/>
</dbReference>
<gene>
    <name evidence="5" type="ORF">GGD89_001532</name>
</gene>
<dbReference type="Proteomes" id="UP000554286">
    <property type="component" value="Unassembled WGS sequence"/>
</dbReference>
<organism evidence="5 6">
    <name type="scientific">Roseospira visakhapatnamensis</name>
    <dbReference type="NCBI Taxonomy" id="390880"/>
    <lineage>
        <taxon>Bacteria</taxon>
        <taxon>Pseudomonadati</taxon>
        <taxon>Pseudomonadota</taxon>
        <taxon>Alphaproteobacteria</taxon>
        <taxon>Rhodospirillales</taxon>
        <taxon>Rhodospirillaceae</taxon>
        <taxon>Roseospira</taxon>
    </lineage>
</organism>
<reference evidence="5 6" key="1">
    <citation type="submission" date="2020-08" db="EMBL/GenBank/DDBJ databases">
        <title>Genome sequencing of Purple Non-Sulfur Bacteria from various extreme environments.</title>
        <authorList>
            <person name="Mayer M."/>
        </authorList>
    </citation>
    <scope>NUCLEOTIDE SEQUENCE [LARGE SCALE GENOMIC DNA]</scope>
    <source>
        <strain evidence="5 6">JA131</strain>
    </source>
</reference>
<dbReference type="InterPro" id="IPR050093">
    <property type="entry name" value="ABC_SmlMolc_Importer"/>
</dbReference>
<dbReference type="GO" id="GO:0005524">
    <property type="term" value="F:ATP binding"/>
    <property type="evidence" value="ECO:0007669"/>
    <property type="project" value="UniProtKB-KW"/>
</dbReference>
<evidence type="ECO:0000313" key="5">
    <source>
        <dbReference type="EMBL" id="MBB4265907.1"/>
    </source>
</evidence>
<evidence type="ECO:0000256" key="2">
    <source>
        <dbReference type="ARBA" id="ARBA00022741"/>
    </source>
</evidence>
<dbReference type="GO" id="GO:0016887">
    <property type="term" value="F:ATP hydrolysis activity"/>
    <property type="evidence" value="ECO:0007669"/>
    <property type="project" value="InterPro"/>
</dbReference>
<name>A0A7W6W9Y7_9PROT</name>
<evidence type="ECO:0000256" key="3">
    <source>
        <dbReference type="ARBA" id="ARBA00022840"/>
    </source>
</evidence>
<evidence type="ECO:0000313" key="6">
    <source>
        <dbReference type="Proteomes" id="UP000554286"/>
    </source>
</evidence>
<dbReference type="InterPro" id="IPR003593">
    <property type="entry name" value="AAA+_ATPase"/>
</dbReference>
<keyword evidence="1" id="KW-0813">Transport</keyword>
<proteinExistence type="predicted"/>
<dbReference type="InterPro" id="IPR003439">
    <property type="entry name" value="ABC_transporter-like_ATP-bd"/>
</dbReference>
<feature type="domain" description="ABC transporter" evidence="4">
    <location>
        <begin position="3"/>
        <end position="205"/>
    </location>
</feature>
<protein>
    <submittedName>
        <fullName evidence="5">Putative thiamine transport system ATP-binding protein</fullName>
    </submittedName>
</protein>